<reference evidence="11 12" key="1">
    <citation type="submission" date="2016-08" db="EMBL/GenBank/DDBJ databases">
        <authorList>
            <person name="Seilhamer J.J."/>
        </authorList>
    </citation>
    <scope>NUCLEOTIDE SEQUENCE [LARGE SCALE GENOMIC DNA]</scope>
    <source>
        <strain evidence="11 12">DX4</strain>
    </source>
</reference>
<keyword evidence="12" id="KW-1185">Reference proteome</keyword>
<dbReference type="InterPro" id="IPR051395">
    <property type="entry name" value="Cytochrome_c_Peroxidase/MauG"/>
</dbReference>
<comment type="subcellular location">
    <subcellularLocation>
        <location evidence="1">Periplasm</location>
    </subcellularLocation>
</comment>
<feature type="binding site" description="covalent" evidence="8">
    <location>
        <position position="231"/>
    </location>
    <ligand>
        <name>heme c</name>
        <dbReference type="ChEBI" id="CHEBI:61717"/>
        <label>2</label>
    </ligand>
</feature>
<evidence type="ECO:0000256" key="9">
    <source>
        <dbReference type="PIRSR" id="PIRSR000294-2"/>
    </source>
</evidence>
<dbReference type="GO" id="GO:0042597">
    <property type="term" value="C:periplasmic space"/>
    <property type="evidence" value="ECO:0007669"/>
    <property type="project" value="UniProtKB-SubCell"/>
</dbReference>
<protein>
    <submittedName>
        <fullName evidence="11">Cytochrome-c peroxidase</fullName>
    </submittedName>
</protein>
<evidence type="ECO:0000256" key="3">
    <source>
        <dbReference type="ARBA" id="ARBA00022723"/>
    </source>
</evidence>
<keyword evidence="3 9" id="KW-0479">Metal-binding</keyword>
<sequence>MNKKHWITLLLMGIFILACKKDVVLKDHPVIGEISKFLGFQKPVNFPEPTYNFANNKVTKEGFELGRALFYEPRLSRNNTITCGSCHIQSSAFTQHGHDVSHGIDDRLGTRNSPPIMNLAWNKSFMWGGGIYDLDLQPIAPITTHEEMDEKLENVFNKLRQLPKYTELFKRAFGTEEISTARFMKALSQFMLMCVSSNSKYDQVMRKEGNAVFTAEEQEGYNLFKQKCASCHSEPLFTDGSFRNNGLGISPINDQGLYLATLIGTDRYKFKVPSLRNLRFTAPYMHDGRFLSLAGALEHYNSEVQDTPNLDPLLIKGDKRGIDLTENDKVKLTAFLSTLNDEEFINNKLLAEQ</sequence>
<dbReference type="GO" id="GO:0004130">
    <property type="term" value="F:cytochrome-c peroxidase activity"/>
    <property type="evidence" value="ECO:0007669"/>
    <property type="project" value="TreeGrafter"/>
</dbReference>
<evidence type="ECO:0000313" key="11">
    <source>
        <dbReference type="EMBL" id="AOM79049.1"/>
    </source>
</evidence>
<keyword evidence="7 9" id="KW-0408">Iron</keyword>
<evidence type="ECO:0000256" key="2">
    <source>
        <dbReference type="ARBA" id="ARBA00022617"/>
    </source>
</evidence>
<feature type="binding site" description="covalent" evidence="8">
    <location>
        <position position="86"/>
    </location>
    <ligand>
        <name>heme c</name>
        <dbReference type="ChEBI" id="CHEBI:61717"/>
        <label>1</label>
    </ligand>
</feature>
<dbReference type="RefSeq" id="WP_069380712.1">
    <property type="nucleotide sequence ID" value="NZ_CP017141.1"/>
</dbReference>
<dbReference type="InterPro" id="IPR036909">
    <property type="entry name" value="Cyt_c-like_dom_sf"/>
</dbReference>
<evidence type="ECO:0000313" key="12">
    <source>
        <dbReference type="Proteomes" id="UP000094313"/>
    </source>
</evidence>
<dbReference type="InterPro" id="IPR009056">
    <property type="entry name" value="Cyt_c-like_dom"/>
</dbReference>
<dbReference type="KEGG" id="psty:BFS30_18865"/>
<proteinExistence type="predicted"/>
<dbReference type="GO" id="GO:0046872">
    <property type="term" value="F:metal ion binding"/>
    <property type="evidence" value="ECO:0007669"/>
    <property type="project" value="UniProtKB-KW"/>
</dbReference>
<feature type="binding site" description="axial binding residue" evidence="9">
    <location>
        <position position="232"/>
    </location>
    <ligand>
        <name>heme c</name>
        <dbReference type="ChEBI" id="CHEBI:61717"/>
        <label>2</label>
    </ligand>
    <ligandPart>
        <name>Fe</name>
        <dbReference type="ChEBI" id="CHEBI:18248"/>
    </ligandPart>
</feature>
<evidence type="ECO:0000256" key="8">
    <source>
        <dbReference type="PIRSR" id="PIRSR000294-1"/>
    </source>
</evidence>
<dbReference type="AlphaFoldDB" id="A0A1D7QKB9"/>
<accession>A0A1D7QKB9</accession>
<evidence type="ECO:0000256" key="7">
    <source>
        <dbReference type="ARBA" id="ARBA00023004"/>
    </source>
</evidence>
<evidence type="ECO:0000256" key="1">
    <source>
        <dbReference type="ARBA" id="ARBA00004418"/>
    </source>
</evidence>
<keyword evidence="6" id="KW-0560">Oxidoreductase</keyword>
<dbReference type="InterPro" id="IPR004852">
    <property type="entry name" value="Di-haem_cyt_c_peroxidsae"/>
</dbReference>
<evidence type="ECO:0000256" key="5">
    <source>
        <dbReference type="ARBA" id="ARBA00022764"/>
    </source>
</evidence>
<dbReference type="PROSITE" id="PS51257">
    <property type="entry name" value="PROKAR_LIPOPROTEIN"/>
    <property type="match status" value="1"/>
</dbReference>
<keyword evidence="11" id="KW-0575">Peroxidase</keyword>
<feature type="domain" description="Cytochrome c" evidence="10">
    <location>
        <begin position="215"/>
        <end position="340"/>
    </location>
</feature>
<dbReference type="OrthoDB" id="9805202at2"/>
<dbReference type="PIRSF" id="PIRSF000294">
    <property type="entry name" value="Cytochrome-c_peroxidase"/>
    <property type="match status" value="1"/>
</dbReference>
<feature type="binding site" description="axial binding residue" evidence="9">
    <location>
        <position position="87"/>
    </location>
    <ligand>
        <name>heme c</name>
        <dbReference type="ChEBI" id="CHEBI:61717"/>
        <label>1</label>
    </ligand>
    <ligandPart>
        <name>Fe</name>
        <dbReference type="ChEBI" id="CHEBI:18248"/>
    </ligandPart>
</feature>
<dbReference type="Proteomes" id="UP000094313">
    <property type="component" value="Chromosome"/>
</dbReference>
<dbReference type="GO" id="GO:0009055">
    <property type="term" value="F:electron transfer activity"/>
    <property type="evidence" value="ECO:0007669"/>
    <property type="project" value="InterPro"/>
</dbReference>
<evidence type="ECO:0000256" key="4">
    <source>
        <dbReference type="ARBA" id="ARBA00022729"/>
    </source>
</evidence>
<feature type="binding site" description="covalent" evidence="8">
    <location>
        <position position="83"/>
    </location>
    <ligand>
        <name>heme c</name>
        <dbReference type="ChEBI" id="CHEBI:61717"/>
        <label>1</label>
    </ligand>
</feature>
<dbReference type="SUPFAM" id="SSF46626">
    <property type="entry name" value="Cytochrome c"/>
    <property type="match status" value="2"/>
</dbReference>
<evidence type="ECO:0000256" key="6">
    <source>
        <dbReference type="ARBA" id="ARBA00023002"/>
    </source>
</evidence>
<keyword evidence="5" id="KW-0574">Periplasm</keyword>
<dbReference type="Pfam" id="PF03150">
    <property type="entry name" value="CCP_MauG"/>
    <property type="match status" value="1"/>
</dbReference>
<dbReference type="PROSITE" id="PS51007">
    <property type="entry name" value="CYTC"/>
    <property type="match status" value="1"/>
</dbReference>
<dbReference type="InterPro" id="IPR026259">
    <property type="entry name" value="MauG/Cytc_peroxidase"/>
</dbReference>
<keyword evidence="2 8" id="KW-0349">Heme</keyword>
<dbReference type="GO" id="GO:0020037">
    <property type="term" value="F:heme binding"/>
    <property type="evidence" value="ECO:0007669"/>
    <property type="project" value="InterPro"/>
</dbReference>
<evidence type="ECO:0000259" key="10">
    <source>
        <dbReference type="PROSITE" id="PS51007"/>
    </source>
</evidence>
<dbReference type="Gene3D" id="1.10.760.10">
    <property type="entry name" value="Cytochrome c-like domain"/>
    <property type="match status" value="2"/>
</dbReference>
<gene>
    <name evidence="11" type="ORF">BFS30_18865</name>
</gene>
<organism evidence="11 12">
    <name type="scientific">Pedobacter steynii</name>
    <dbReference type="NCBI Taxonomy" id="430522"/>
    <lineage>
        <taxon>Bacteria</taxon>
        <taxon>Pseudomonadati</taxon>
        <taxon>Bacteroidota</taxon>
        <taxon>Sphingobacteriia</taxon>
        <taxon>Sphingobacteriales</taxon>
        <taxon>Sphingobacteriaceae</taxon>
        <taxon>Pedobacter</taxon>
    </lineage>
</organism>
<name>A0A1D7QKB9_9SPHI</name>
<dbReference type="EMBL" id="CP017141">
    <property type="protein sequence ID" value="AOM79049.1"/>
    <property type="molecule type" value="Genomic_DNA"/>
</dbReference>
<keyword evidence="4" id="KW-0732">Signal</keyword>
<comment type="PTM">
    <text evidence="8">Binds 2 heme groups per subunit.</text>
</comment>
<dbReference type="PANTHER" id="PTHR30600">
    <property type="entry name" value="CYTOCHROME C PEROXIDASE-RELATED"/>
    <property type="match status" value="1"/>
</dbReference>
<feature type="binding site" description="covalent" evidence="8">
    <location>
        <position position="228"/>
    </location>
    <ligand>
        <name>heme c</name>
        <dbReference type="ChEBI" id="CHEBI:61717"/>
        <label>2</label>
    </ligand>
</feature>
<comment type="cofactor">
    <cofactor evidence="8">
        <name>heme</name>
        <dbReference type="ChEBI" id="CHEBI:30413"/>
    </cofactor>
    <text evidence="8">Binds 2 heme groups.</text>
</comment>